<dbReference type="InterPro" id="IPR029028">
    <property type="entry name" value="Alpha/beta_knot_MTases"/>
</dbReference>
<protein>
    <submittedName>
        <fullName evidence="3">Uncharacterized protein</fullName>
    </submittedName>
</protein>
<dbReference type="Proteomes" id="UP001461498">
    <property type="component" value="Unassembled WGS sequence"/>
</dbReference>
<reference evidence="3 4" key="1">
    <citation type="submission" date="2022-12" db="EMBL/GenBank/DDBJ databases">
        <title>Chromosome-level genome assembly of true bugs.</title>
        <authorList>
            <person name="Ma L."/>
            <person name="Li H."/>
        </authorList>
    </citation>
    <scope>NUCLEOTIDE SEQUENCE [LARGE SCALE GENOMIC DNA]</scope>
    <source>
        <strain evidence="3">Lab_2022b</strain>
    </source>
</reference>
<evidence type="ECO:0000313" key="3">
    <source>
        <dbReference type="EMBL" id="KAK9503753.1"/>
    </source>
</evidence>
<evidence type="ECO:0000313" key="4">
    <source>
        <dbReference type="Proteomes" id="UP001461498"/>
    </source>
</evidence>
<keyword evidence="4" id="KW-1185">Reference proteome</keyword>
<dbReference type="Pfam" id="PF02598">
    <property type="entry name" value="Methyltrn_RNA_3"/>
    <property type="match status" value="1"/>
</dbReference>
<dbReference type="SUPFAM" id="SSF75217">
    <property type="entry name" value="alpha/beta knot"/>
    <property type="match status" value="1"/>
</dbReference>
<dbReference type="InterPro" id="IPR003750">
    <property type="entry name" value="Put_MeTrfase-C9orf114-like"/>
</dbReference>
<dbReference type="Gene3D" id="3.40.1280.10">
    <property type="match status" value="1"/>
</dbReference>
<proteinExistence type="inferred from homology"/>
<dbReference type="InterPro" id="IPR012340">
    <property type="entry name" value="NA-bd_OB-fold"/>
</dbReference>
<evidence type="ECO:0000256" key="1">
    <source>
        <dbReference type="ARBA" id="ARBA00009841"/>
    </source>
</evidence>
<comment type="caution">
    <text evidence="3">The sequence shown here is derived from an EMBL/GenBank/DDBJ whole genome shotgun (WGS) entry which is preliminary data.</text>
</comment>
<comment type="similarity">
    <text evidence="1">Belongs to the class IV-like SAM-binding methyltransferase superfamily.</text>
</comment>
<sequence>MPPIRKAVDWRKQHEMKKKRKSREIEEYLEANIKLQKEVAEETFDREIKPDENSVHKVIRTLSIALPGSILDSIPCPELQTYVVGQIARAACIYNVDEIIIFDDTCGKSSEKDEEGNSISWLNCEFFAKILRYLECPQYLRKMLFPKERDLQYVGLLNPVEAPHHFRANQHSLYREGVVTDEKNKKGTKSLAEIGLINKVKLDKILEPGTRVTVKLPPKNQGAHKLNGISVSPWEPKVKLGMYWGYNVRLASSITDVFGKCPYKKGYNLTIGTSDKGTPINDINFKKKKKLHLLIVFGGLKGLEFALESDDKLDVDDVRLLFDHYVNTCPNQGTRTIRTEEAILISLAVITGKFCLEPKEDSKSEENINNGD</sequence>
<dbReference type="CDD" id="cd18086">
    <property type="entry name" value="HsC9orf114-like"/>
    <property type="match status" value="1"/>
</dbReference>
<organism evidence="3 4">
    <name type="scientific">Rhynocoris fuscipes</name>
    <dbReference type="NCBI Taxonomy" id="488301"/>
    <lineage>
        <taxon>Eukaryota</taxon>
        <taxon>Metazoa</taxon>
        <taxon>Ecdysozoa</taxon>
        <taxon>Arthropoda</taxon>
        <taxon>Hexapoda</taxon>
        <taxon>Insecta</taxon>
        <taxon>Pterygota</taxon>
        <taxon>Neoptera</taxon>
        <taxon>Paraneoptera</taxon>
        <taxon>Hemiptera</taxon>
        <taxon>Heteroptera</taxon>
        <taxon>Panheteroptera</taxon>
        <taxon>Cimicomorpha</taxon>
        <taxon>Reduviidae</taxon>
        <taxon>Harpactorinae</taxon>
        <taxon>Harpactorini</taxon>
        <taxon>Rhynocoris</taxon>
    </lineage>
</organism>
<dbReference type="EMBL" id="JAPXFL010000007">
    <property type="protein sequence ID" value="KAK9503754.1"/>
    <property type="molecule type" value="Genomic_DNA"/>
</dbReference>
<evidence type="ECO:0000256" key="2">
    <source>
        <dbReference type="SAM" id="Coils"/>
    </source>
</evidence>
<dbReference type="AlphaFoldDB" id="A0AAW1D118"/>
<keyword evidence="2" id="KW-0175">Coiled coil</keyword>
<dbReference type="InterPro" id="IPR029026">
    <property type="entry name" value="tRNA_m1G_MTases_N"/>
</dbReference>
<dbReference type="PANTHER" id="PTHR12150">
    <property type="entry name" value="CLASS IV SAM-BINDING METHYLTRANSFERASE-RELATED"/>
    <property type="match status" value="1"/>
</dbReference>
<dbReference type="Gene3D" id="2.40.50.140">
    <property type="entry name" value="Nucleic acid-binding proteins"/>
    <property type="match status" value="1"/>
</dbReference>
<accession>A0AAW1D118</accession>
<dbReference type="EMBL" id="JAPXFL010000007">
    <property type="protein sequence ID" value="KAK9503753.1"/>
    <property type="molecule type" value="Genomic_DNA"/>
</dbReference>
<feature type="coiled-coil region" evidence="2">
    <location>
        <begin position="11"/>
        <end position="38"/>
    </location>
</feature>
<gene>
    <name evidence="3" type="ORF">O3M35_010246</name>
</gene>
<dbReference type="PANTHER" id="PTHR12150:SF13">
    <property type="entry name" value="METHYLTRANSFERASE C9ORF114-RELATED"/>
    <property type="match status" value="1"/>
</dbReference>
<dbReference type="SUPFAM" id="SSF50249">
    <property type="entry name" value="Nucleic acid-binding proteins"/>
    <property type="match status" value="1"/>
</dbReference>
<name>A0AAW1D118_9HEMI</name>